<keyword evidence="1" id="KW-1133">Transmembrane helix</keyword>
<dbReference type="EMBL" id="JAJEPX010000005">
    <property type="protein sequence ID" value="MCC2176112.1"/>
    <property type="molecule type" value="Genomic_DNA"/>
</dbReference>
<dbReference type="GeneID" id="98660946"/>
<sequence length="151" mass="17631">MSWDMYDMTQKVQVVVVAIVLPLVILAASLWHDWVEEGQSPRARKIMKDWEWNIDEMAHAVNVKGRLIGYRVLQAGVIIYLGYSRFFRDYRSIELSVLAIVSIVAEVLFIIIKTIRNMAGDEDKTQMWKQMGHSVFNNLMYLCIVVDVFWM</sequence>
<feature type="transmembrane region" description="Helical" evidence="1">
    <location>
        <begin position="95"/>
        <end position="112"/>
    </location>
</feature>
<dbReference type="RefSeq" id="WP_227600197.1">
    <property type="nucleotide sequence ID" value="NZ_DBFBDK010000034.1"/>
</dbReference>
<reference evidence="2 3" key="1">
    <citation type="submission" date="2021-10" db="EMBL/GenBank/DDBJ databases">
        <title>Anaerobic single-cell dispensing facilitates the cultivation of human gut bacteria.</title>
        <authorList>
            <person name="Afrizal A."/>
        </authorList>
    </citation>
    <scope>NUCLEOTIDE SEQUENCE [LARGE SCALE GENOMIC DNA]</scope>
    <source>
        <strain evidence="2 3">CLA-AA-H270</strain>
    </source>
</reference>
<organism evidence="2 3">
    <name type="scientific">Agathobaculum butyriciproducens</name>
    <dbReference type="NCBI Taxonomy" id="1628085"/>
    <lineage>
        <taxon>Bacteria</taxon>
        <taxon>Bacillati</taxon>
        <taxon>Bacillota</taxon>
        <taxon>Clostridia</taxon>
        <taxon>Eubacteriales</taxon>
        <taxon>Butyricicoccaceae</taxon>
        <taxon>Agathobaculum</taxon>
    </lineage>
</organism>
<comment type="caution">
    <text evidence="2">The sequence shown here is derived from an EMBL/GenBank/DDBJ whole genome shotgun (WGS) entry which is preliminary data.</text>
</comment>
<evidence type="ECO:0000256" key="1">
    <source>
        <dbReference type="SAM" id="Phobius"/>
    </source>
</evidence>
<keyword evidence="1" id="KW-0472">Membrane</keyword>
<feature type="transmembrane region" description="Helical" evidence="1">
    <location>
        <begin position="12"/>
        <end position="31"/>
    </location>
</feature>
<keyword evidence="3" id="KW-1185">Reference proteome</keyword>
<name>A0AAW4VT78_9FIRM</name>
<proteinExistence type="predicted"/>
<dbReference type="AlphaFoldDB" id="A0AAW4VT78"/>
<gene>
    <name evidence="2" type="ORF">LKD22_03030</name>
</gene>
<evidence type="ECO:0000313" key="2">
    <source>
        <dbReference type="EMBL" id="MCC2176112.1"/>
    </source>
</evidence>
<feature type="transmembrane region" description="Helical" evidence="1">
    <location>
        <begin position="132"/>
        <end position="150"/>
    </location>
</feature>
<protein>
    <recommendedName>
        <fullName evidence="4">DUF4181 domain-containing protein</fullName>
    </recommendedName>
</protein>
<accession>A0AAW4VT78</accession>
<evidence type="ECO:0008006" key="4">
    <source>
        <dbReference type="Google" id="ProtNLM"/>
    </source>
</evidence>
<evidence type="ECO:0000313" key="3">
    <source>
        <dbReference type="Proteomes" id="UP001298753"/>
    </source>
</evidence>
<dbReference type="Proteomes" id="UP001298753">
    <property type="component" value="Unassembled WGS sequence"/>
</dbReference>
<keyword evidence="1" id="KW-0812">Transmembrane</keyword>